<keyword evidence="3" id="KW-0501">Molybdenum cofactor biosynthesis</keyword>
<evidence type="ECO:0000313" key="6">
    <source>
        <dbReference type="Proteomes" id="UP001429357"/>
    </source>
</evidence>
<name>A0ABV0F9B3_9ENTE</name>
<dbReference type="InterPro" id="IPR001453">
    <property type="entry name" value="MoaB/Mog_dom"/>
</dbReference>
<dbReference type="InterPro" id="IPR036425">
    <property type="entry name" value="MoaB/Mog-like_dom_sf"/>
</dbReference>
<dbReference type="PANTHER" id="PTHR43764">
    <property type="entry name" value="MOLYBDENUM COFACTOR BIOSYNTHESIS"/>
    <property type="match status" value="1"/>
</dbReference>
<gene>
    <name evidence="5" type="ORF">BAU18_002805</name>
</gene>
<comment type="caution">
    <text evidence="5">The sequence shown here is derived from an EMBL/GenBank/DDBJ whole genome shotgun (WGS) entry which is preliminary data.</text>
</comment>
<dbReference type="SMART" id="SM00852">
    <property type="entry name" value="MoCF_biosynth"/>
    <property type="match status" value="1"/>
</dbReference>
<evidence type="ECO:0000256" key="3">
    <source>
        <dbReference type="ARBA" id="ARBA00023150"/>
    </source>
</evidence>
<reference evidence="6" key="1">
    <citation type="submission" date="2016-06" db="EMBL/GenBank/DDBJ databases">
        <title>Four novel species of enterococci isolated from chicken manure.</title>
        <authorList>
            <person name="Van Tyne D."/>
        </authorList>
    </citation>
    <scope>NUCLEOTIDE SEQUENCE [LARGE SCALE GENOMIC DNA]</scope>
    <source>
        <strain evidence="6">JM9A</strain>
    </source>
</reference>
<sequence>MREKYRVAVLTASDRSAAGLREDVSGPTIVNAFASIPCFTVVAQIILPDDQAGLSAKMQQLCDSGAVDLILTTGGTGLAPRDQMPEATLAIAQRLVPGIAEALRYNSLQITKRGMLSRGVAVIRNQTLIINLPGSPKAVKESLDYLVDQLPHALGLLQEGPAENQQHE</sequence>
<evidence type="ECO:0000259" key="4">
    <source>
        <dbReference type="SMART" id="SM00852"/>
    </source>
</evidence>
<accession>A0ABV0F9B3</accession>
<evidence type="ECO:0000256" key="1">
    <source>
        <dbReference type="ARBA" id="ARBA00003487"/>
    </source>
</evidence>
<comment type="pathway">
    <text evidence="2">Cofactor biosynthesis; molybdopterin biosynthesis.</text>
</comment>
<evidence type="ECO:0000313" key="5">
    <source>
        <dbReference type="EMBL" id="MEO1783186.1"/>
    </source>
</evidence>
<dbReference type="PANTHER" id="PTHR43764:SF1">
    <property type="entry name" value="MOLYBDOPTERIN MOLYBDOTRANSFERASE"/>
    <property type="match status" value="1"/>
</dbReference>
<dbReference type="InterPro" id="IPR008284">
    <property type="entry name" value="MoCF_biosynth_CS"/>
</dbReference>
<dbReference type="PROSITE" id="PS01078">
    <property type="entry name" value="MOCF_BIOSYNTHESIS_1"/>
    <property type="match status" value="1"/>
</dbReference>
<dbReference type="Pfam" id="PF00994">
    <property type="entry name" value="MoCF_biosynth"/>
    <property type="match status" value="1"/>
</dbReference>
<reference evidence="5 6" key="2">
    <citation type="submission" date="2024-02" db="EMBL/GenBank/DDBJ databases">
        <title>The Genome Sequence of Enterococcus diestrammenae JM9A.</title>
        <authorList>
            <person name="Earl A."/>
            <person name="Manson A."/>
            <person name="Gilmore M."/>
            <person name="Sanders J."/>
            <person name="Shea T."/>
            <person name="Howe W."/>
            <person name="Livny J."/>
            <person name="Cuomo C."/>
            <person name="Neafsey D."/>
            <person name="Birren B."/>
        </authorList>
    </citation>
    <scope>NUCLEOTIDE SEQUENCE [LARGE SCALE GENOMIC DNA]</scope>
    <source>
        <strain evidence="5 6">JM9A</strain>
    </source>
</reference>
<dbReference type="RefSeq" id="WP_161868261.1">
    <property type="nucleotide sequence ID" value="NZ_MAEI02000001.1"/>
</dbReference>
<proteinExistence type="predicted"/>
<dbReference type="InterPro" id="IPR051920">
    <property type="entry name" value="MPT_Adenylyltrnsfr/MoaC-Rel"/>
</dbReference>
<dbReference type="Proteomes" id="UP001429357">
    <property type="component" value="Unassembled WGS sequence"/>
</dbReference>
<dbReference type="EMBL" id="MAEI02000001">
    <property type="protein sequence ID" value="MEO1783186.1"/>
    <property type="molecule type" value="Genomic_DNA"/>
</dbReference>
<comment type="function">
    <text evidence="1">May be involved in the biosynthesis of molybdopterin.</text>
</comment>
<organism evidence="5 6">
    <name type="scientific">Enterococcus diestrammenae</name>
    <dbReference type="NCBI Taxonomy" id="1155073"/>
    <lineage>
        <taxon>Bacteria</taxon>
        <taxon>Bacillati</taxon>
        <taxon>Bacillota</taxon>
        <taxon>Bacilli</taxon>
        <taxon>Lactobacillales</taxon>
        <taxon>Enterococcaceae</taxon>
        <taxon>Enterococcus</taxon>
    </lineage>
</organism>
<dbReference type="CDD" id="cd00886">
    <property type="entry name" value="MogA_MoaB"/>
    <property type="match status" value="1"/>
</dbReference>
<keyword evidence="6" id="KW-1185">Reference proteome</keyword>
<dbReference type="Gene3D" id="3.40.980.10">
    <property type="entry name" value="MoaB/Mog-like domain"/>
    <property type="match status" value="1"/>
</dbReference>
<evidence type="ECO:0000256" key="2">
    <source>
        <dbReference type="ARBA" id="ARBA00005046"/>
    </source>
</evidence>
<dbReference type="SUPFAM" id="SSF53218">
    <property type="entry name" value="Molybdenum cofactor biosynthesis proteins"/>
    <property type="match status" value="1"/>
</dbReference>
<protein>
    <recommendedName>
        <fullName evidence="4">MoaB/Mog domain-containing protein</fullName>
    </recommendedName>
</protein>
<feature type="domain" description="MoaB/Mog" evidence="4">
    <location>
        <begin position="8"/>
        <end position="153"/>
    </location>
</feature>
<dbReference type="NCBIfam" id="TIGR00177">
    <property type="entry name" value="molyb_syn"/>
    <property type="match status" value="1"/>
</dbReference>